<evidence type="ECO:0000313" key="2">
    <source>
        <dbReference type="EMBL" id="OKO95282.1"/>
    </source>
</evidence>
<dbReference type="InterPro" id="IPR000182">
    <property type="entry name" value="GNAT_dom"/>
</dbReference>
<name>A0A1Q5T4Z8_9BACL</name>
<proteinExistence type="predicted"/>
<dbReference type="InterPro" id="IPR051531">
    <property type="entry name" value="N-acetyltransferase"/>
</dbReference>
<sequence>MKIKDVFGDLPTLTTERLILRKLTLDDAYDLFDYASNSENCKYLPWRPHHTIEDSIQFLEFVIKSYKEGSLAPWGIVSKADNKMIGTIDIVKWLPNHHKAEIGFVLSYKYWGKGLAVEAANKIIEFGFDKMELNRIEAFAMIENVQSLRVLQKLGMQFEGVMREHWYIKGKFRDMAIYSILKRDYFKSRDGLQNA</sequence>
<reference evidence="2 4" key="1">
    <citation type="submission" date="2016-11" db="EMBL/GenBank/DDBJ databases">
        <authorList>
            <person name="Kadnikov V."/>
            <person name="Nazina T."/>
        </authorList>
    </citation>
    <scope>NUCLEOTIDE SEQUENCE [LARGE SCALE GENOMIC DNA]</scope>
    <source>
        <strain evidence="2 4">1017</strain>
    </source>
</reference>
<keyword evidence="2" id="KW-0808">Transferase</keyword>
<dbReference type="RefSeq" id="WP_074043295.1">
    <property type="nucleotide sequence ID" value="NZ_CP133076.1"/>
</dbReference>
<dbReference type="SUPFAM" id="SSF55729">
    <property type="entry name" value="Acyl-CoA N-acyltransferases (Nat)"/>
    <property type="match status" value="1"/>
</dbReference>
<dbReference type="GO" id="GO:0005737">
    <property type="term" value="C:cytoplasm"/>
    <property type="evidence" value="ECO:0007669"/>
    <property type="project" value="TreeGrafter"/>
</dbReference>
<reference evidence="4" key="2">
    <citation type="submission" date="2017-01" db="EMBL/GenBank/DDBJ databases">
        <title>Genome sequencing and annotation of Geobacillus sp. 1017, a Hydrocarbon-Oxidizing Thermophilic Bacterium Isolated from a Heavy Oil Reservoir (China).</title>
        <authorList>
            <person name="Kadnikov V.V."/>
            <person name="Mardanov A.V."/>
            <person name="Poltaraus A.B."/>
            <person name="Sokolova D.S."/>
            <person name="Semenova E.M."/>
            <person name="Ravin N.V."/>
            <person name="Tourova T.P."/>
            <person name="Nazina T.N."/>
        </authorList>
    </citation>
    <scope>NUCLEOTIDE SEQUENCE [LARGE SCALE GENOMIC DNA]</scope>
    <source>
        <strain evidence="4">1017</strain>
    </source>
</reference>
<evidence type="ECO:0000313" key="4">
    <source>
        <dbReference type="Proteomes" id="UP000186030"/>
    </source>
</evidence>
<accession>A0A1Q5T4Z8</accession>
<dbReference type="AlphaFoldDB" id="A0A1Q5T4Z8"/>
<gene>
    <name evidence="2" type="ORF">BRO54_1087</name>
    <name evidence="3" type="ORF">RA955_14575</name>
</gene>
<dbReference type="GO" id="GO:0008999">
    <property type="term" value="F:protein-N-terminal-alanine acetyltransferase activity"/>
    <property type="evidence" value="ECO:0007669"/>
    <property type="project" value="TreeGrafter"/>
</dbReference>
<dbReference type="Gene3D" id="3.40.630.30">
    <property type="match status" value="1"/>
</dbReference>
<keyword evidence="5" id="KW-1185">Reference proteome</keyword>
<dbReference type="PANTHER" id="PTHR43792:SF9">
    <property type="entry name" value="RIBOSOMAL-PROTEIN-ALANINE ACETYLTRANSFERASE"/>
    <property type="match status" value="1"/>
</dbReference>
<reference evidence="3 5" key="4">
    <citation type="submission" date="2023-08" db="EMBL/GenBank/DDBJ databases">
        <title>Genome sequencing of the thermostable Gram positive bacteria Geobacillus proteiniphilus strain T-6.</title>
        <authorList>
            <person name="Shulami S."/>
            <person name="Shoham Y."/>
        </authorList>
    </citation>
    <scope>NUCLEOTIDE SEQUENCE [LARGE SCALE GENOMIC DNA]</scope>
    <source>
        <strain evidence="3 5">T-6</strain>
    </source>
</reference>
<dbReference type="Proteomes" id="UP000186030">
    <property type="component" value="Unassembled WGS sequence"/>
</dbReference>
<evidence type="ECO:0000259" key="1">
    <source>
        <dbReference type="PROSITE" id="PS51186"/>
    </source>
</evidence>
<reference evidence="2" key="3">
    <citation type="journal article" date="2019" name="Int. J. Syst. Evol. Microbiol.">
        <title>Geobacillus proteiniphilus sp. nov., a thermophilic bacterium isolated from a high-temperature heavy oil reservoir in China.</title>
        <authorList>
            <person name="Semenova E.M."/>
            <person name="Sokolova D.S."/>
            <person name="Grouzdev D.S."/>
            <person name="Poltaraus A.B."/>
            <person name="Vinokurova N.G."/>
            <person name="Tourova T.P."/>
            <person name="Nazina T.N."/>
        </authorList>
    </citation>
    <scope>NUCLEOTIDE SEQUENCE</scope>
    <source>
        <strain evidence="2">1017</strain>
    </source>
</reference>
<dbReference type="PANTHER" id="PTHR43792">
    <property type="entry name" value="GNAT FAMILY, PUTATIVE (AFU_ORTHOLOGUE AFUA_3G00765)-RELATED-RELATED"/>
    <property type="match status" value="1"/>
</dbReference>
<dbReference type="Pfam" id="PF13302">
    <property type="entry name" value="Acetyltransf_3"/>
    <property type="match status" value="1"/>
</dbReference>
<dbReference type="InterPro" id="IPR016181">
    <property type="entry name" value="Acyl_CoA_acyltransferase"/>
</dbReference>
<protein>
    <submittedName>
        <fullName evidence="2">GCN5-related N-acetyltransferase</fullName>
    </submittedName>
    <submittedName>
        <fullName evidence="3">GNAT family protein</fullName>
        <ecNumber evidence="3">2.-.-.-</ecNumber>
    </submittedName>
</protein>
<evidence type="ECO:0000313" key="3">
    <source>
        <dbReference type="EMBL" id="WMJ15925.1"/>
    </source>
</evidence>
<feature type="domain" description="N-acetyltransferase" evidence="1">
    <location>
        <begin position="18"/>
        <end position="184"/>
    </location>
</feature>
<dbReference type="EMBL" id="MQMG01000009">
    <property type="protein sequence ID" value="OKO95282.1"/>
    <property type="molecule type" value="Genomic_DNA"/>
</dbReference>
<dbReference type="Proteomes" id="UP001223761">
    <property type="component" value="Chromosome"/>
</dbReference>
<evidence type="ECO:0000313" key="5">
    <source>
        <dbReference type="Proteomes" id="UP001223761"/>
    </source>
</evidence>
<dbReference type="PROSITE" id="PS51186">
    <property type="entry name" value="GNAT"/>
    <property type="match status" value="1"/>
</dbReference>
<dbReference type="EMBL" id="CP133076">
    <property type="protein sequence ID" value="WMJ15925.1"/>
    <property type="molecule type" value="Genomic_DNA"/>
</dbReference>
<organism evidence="2 4">
    <name type="scientific">Geobacillus proteiniphilus</name>
    <dbReference type="NCBI Taxonomy" id="860353"/>
    <lineage>
        <taxon>Bacteria</taxon>
        <taxon>Bacillati</taxon>
        <taxon>Bacillota</taxon>
        <taxon>Bacilli</taxon>
        <taxon>Bacillales</taxon>
        <taxon>Anoxybacillaceae</taxon>
        <taxon>Geobacillus</taxon>
    </lineage>
</organism>
<dbReference type="EC" id="2.-.-.-" evidence="3"/>